<name>A0A177T0T7_9BASI</name>
<evidence type="ECO:0000313" key="2">
    <source>
        <dbReference type="EMBL" id="KAE8238210.1"/>
    </source>
</evidence>
<feature type="compositionally biased region" description="Basic and acidic residues" evidence="1">
    <location>
        <begin position="79"/>
        <end position="88"/>
    </location>
</feature>
<evidence type="ECO:0000313" key="3">
    <source>
        <dbReference type="Proteomes" id="UP000077671"/>
    </source>
</evidence>
<reference evidence="2" key="1">
    <citation type="submission" date="2016-04" db="EMBL/GenBank/DDBJ databases">
        <authorList>
            <person name="Nguyen H.D."/>
            <person name="Kesanakurti P."/>
            <person name="Cullis J."/>
            <person name="Levesque C.A."/>
            <person name="Hambleton S."/>
        </authorList>
    </citation>
    <scope>NUCLEOTIDE SEQUENCE</scope>
    <source>
        <strain evidence="2">DAOMC 238032</strain>
    </source>
</reference>
<feature type="compositionally biased region" description="Pro residues" evidence="1">
    <location>
        <begin position="39"/>
        <end position="48"/>
    </location>
</feature>
<proteinExistence type="predicted"/>
<accession>A0A177T0T7</accession>
<comment type="caution">
    <text evidence="2">The sequence shown here is derived from an EMBL/GenBank/DDBJ whole genome shotgun (WGS) entry which is preliminary data.</text>
</comment>
<feature type="region of interest" description="Disordered" evidence="1">
    <location>
        <begin position="1"/>
        <end position="94"/>
    </location>
</feature>
<organism evidence="2 3">
    <name type="scientific">Tilletia caries</name>
    <name type="common">wheat bunt fungus</name>
    <dbReference type="NCBI Taxonomy" id="13290"/>
    <lineage>
        <taxon>Eukaryota</taxon>
        <taxon>Fungi</taxon>
        <taxon>Dikarya</taxon>
        <taxon>Basidiomycota</taxon>
        <taxon>Ustilaginomycotina</taxon>
        <taxon>Exobasidiomycetes</taxon>
        <taxon>Tilletiales</taxon>
        <taxon>Tilletiaceae</taxon>
        <taxon>Tilletia</taxon>
    </lineage>
</organism>
<sequence length="106" mass="11500">MAWMVKSAASTWVPRWATARMAETEAGNEEMKRKGKSLPVPPPPPAPPASTTDPSPQPERPHRPSSSPPNGAVPVYQHRLAEPVDRASRRSSGSLLARARLQVLSM</sequence>
<dbReference type="EMBL" id="LWDD02003046">
    <property type="protein sequence ID" value="KAE8238210.1"/>
    <property type="molecule type" value="Genomic_DNA"/>
</dbReference>
<evidence type="ECO:0000256" key="1">
    <source>
        <dbReference type="SAM" id="MobiDB-lite"/>
    </source>
</evidence>
<gene>
    <name evidence="2" type="ORF">A4X03_0g8906</name>
</gene>
<dbReference type="Proteomes" id="UP000077671">
    <property type="component" value="Unassembled WGS sequence"/>
</dbReference>
<reference evidence="2" key="2">
    <citation type="journal article" date="2019" name="IMA Fungus">
        <title>Genome sequencing and comparison of five Tilletia species to identify candidate genes for the detection of regulated species infecting wheat.</title>
        <authorList>
            <person name="Nguyen H.D.T."/>
            <person name="Sultana T."/>
            <person name="Kesanakurti P."/>
            <person name="Hambleton S."/>
        </authorList>
    </citation>
    <scope>NUCLEOTIDE SEQUENCE</scope>
    <source>
        <strain evidence="2">DAOMC 238032</strain>
    </source>
</reference>
<protein>
    <submittedName>
        <fullName evidence="2">Uncharacterized protein</fullName>
    </submittedName>
</protein>
<dbReference type="AlphaFoldDB" id="A0A177T0T7"/>